<name>A0AAD7EWB0_9AGAR</name>
<sequence>MALGTIPPEIWTEVFAFSCTDDGCTGRALSLVSRAAHLVSKPLKYQSIVVTGFHELLKLLAVLCELPPGERRVKYLFVGGLDDSKDFEDPDRRAELQRRLDGDPNAVDIAEKTLGQILRLVAPSLVALHIHCTTISRPSLFPEIEFPLLAELTLHGPFQSLLPTSLRPLSSLRRVQIHHLSYHPANFLQQIVHTAPSLTHLRVPQGSFTPYAIQVALGILQPVASDPEAVRLPENLKELVVELDTARCADGSAGNIRANQFLRKFRKIADGDSRVRLVDGRSDWMGVDEAKREWLGEI</sequence>
<accession>A0AAD7EWB0</accession>
<dbReference type="AlphaFoldDB" id="A0AAD7EWB0"/>
<protein>
    <submittedName>
        <fullName evidence="1">Uncharacterized protein</fullName>
    </submittedName>
</protein>
<keyword evidence="2" id="KW-1185">Reference proteome</keyword>
<gene>
    <name evidence="1" type="ORF">DFH08DRAFT_774426</name>
</gene>
<proteinExistence type="predicted"/>
<dbReference type="Proteomes" id="UP001218218">
    <property type="component" value="Unassembled WGS sequence"/>
</dbReference>
<evidence type="ECO:0000313" key="1">
    <source>
        <dbReference type="EMBL" id="KAJ7353412.1"/>
    </source>
</evidence>
<evidence type="ECO:0000313" key="2">
    <source>
        <dbReference type="Proteomes" id="UP001218218"/>
    </source>
</evidence>
<dbReference type="EMBL" id="JARIHO010000011">
    <property type="protein sequence ID" value="KAJ7353412.1"/>
    <property type="molecule type" value="Genomic_DNA"/>
</dbReference>
<comment type="caution">
    <text evidence="1">The sequence shown here is derived from an EMBL/GenBank/DDBJ whole genome shotgun (WGS) entry which is preliminary data.</text>
</comment>
<organism evidence="1 2">
    <name type="scientific">Mycena albidolilacea</name>
    <dbReference type="NCBI Taxonomy" id="1033008"/>
    <lineage>
        <taxon>Eukaryota</taxon>
        <taxon>Fungi</taxon>
        <taxon>Dikarya</taxon>
        <taxon>Basidiomycota</taxon>
        <taxon>Agaricomycotina</taxon>
        <taxon>Agaricomycetes</taxon>
        <taxon>Agaricomycetidae</taxon>
        <taxon>Agaricales</taxon>
        <taxon>Marasmiineae</taxon>
        <taxon>Mycenaceae</taxon>
        <taxon>Mycena</taxon>
    </lineage>
</organism>
<reference evidence="1" key="1">
    <citation type="submission" date="2023-03" db="EMBL/GenBank/DDBJ databases">
        <title>Massive genome expansion in bonnet fungi (Mycena s.s.) driven by repeated elements and novel gene families across ecological guilds.</title>
        <authorList>
            <consortium name="Lawrence Berkeley National Laboratory"/>
            <person name="Harder C.B."/>
            <person name="Miyauchi S."/>
            <person name="Viragh M."/>
            <person name="Kuo A."/>
            <person name="Thoen E."/>
            <person name="Andreopoulos B."/>
            <person name="Lu D."/>
            <person name="Skrede I."/>
            <person name="Drula E."/>
            <person name="Henrissat B."/>
            <person name="Morin E."/>
            <person name="Kohler A."/>
            <person name="Barry K."/>
            <person name="LaButti K."/>
            <person name="Morin E."/>
            <person name="Salamov A."/>
            <person name="Lipzen A."/>
            <person name="Mereny Z."/>
            <person name="Hegedus B."/>
            <person name="Baldrian P."/>
            <person name="Stursova M."/>
            <person name="Weitz H."/>
            <person name="Taylor A."/>
            <person name="Grigoriev I.V."/>
            <person name="Nagy L.G."/>
            <person name="Martin F."/>
            <person name="Kauserud H."/>
        </authorList>
    </citation>
    <scope>NUCLEOTIDE SEQUENCE</scope>
    <source>
        <strain evidence="1">CBHHK002</strain>
    </source>
</reference>